<dbReference type="AlphaFoldDB" id="A0A183GFC2"/>
<protein>
    <submittedName>
        <fullName evidence="2 4">Uncharacterized protein</fullName>
    </submittedName>
</protein>
<evidence type="ECO:0000313" key="2">
    <source>
        <dbReference type="EMBL" id="VDP23253.1"/>
    </source>
</evidence>
<evidence type="ECO:0000256" key="1">
    <source>
        <dbReference type="SAM" id="MobiDB-lite"/>
    </source>
</evidence>
<dbReference type="Proteomes" id="UP000050761">
    <property type="component" value="Unassembled WGS sequence"/>
</dbReference>
<evidence type="ECO:0000313" key="3">
    <source>
        <dbReference type="Proteomes" id="UP000050761"/>
    </source>
</evidence>
<reference evidence="4" key="2">
    <citation type="submission" date="2019-09" db="UniProtKB">
        <authorList>
            <consortium name="WormBaseParasite"/>
        </authorList>
    </citation>
    <scope>IDENTIFICATION</scope>
</reference>
<accession>A0A183GFC2</accession>
<feature type="region of interest" description="Disordered" evidence="1">
    <location>
        <begin position="1"/>
        <end position="22"/>
    </location>
</feature>
<dbReference type="EMBL" id="UZAH01032684">
    <property type="protein sequence ID" value="VDP23253.1"/>
    <property type="molecule type" value="Genomic_DNA"/>
</dbReference>
<proteinExistence type="predicted"/>
<evidence type="ECO:0000313" key="4">
    <source>
        <dbReference type="WBParaSite" id="HPBE_0002108601-mRNA-1"/>
    </source>
</evidence>
<keyword evidence="3" id="KW-1185">Reference proteome</keyword>
<name>A0A183GFC2_HELPZ</name>
<dbReference type="WBParaSite" id="HPBE_0002108601-mRNA-1">
    <property type="protein sequence ID" value="HPBE_0002108601-mRNA-1"/>
    <property type="gene ID" value="HPBE_0002108601"/>
</dbReference>
<organism evidence="3 4">
    <name type="scientific">Heligmosomoides polygyrus</name>
    <name type="common">Parasitic roundworm</name>
    <dbReference type="NCBI Taxonomy" id="6339"/>
    <lineage>
        <taxon>Eukaryota</taxon>
        <taxon>Metazoa</taxon>
        <taxon>Ecdysozoa</taxon>
        <taxon>Nematoda</taxon>
        <taxon>Chromadorea</taxon>
        <taxon>Rhabditida</taxon>
        <taxon>Rhabditina</taxon>
        <taxon>Rhabditomorpha</taxon>
        <taxon>Strongyloidea</taxon>
        <taxon>Heligmosomidae</taxon>
        <taxon>Heligmosomoides</taxon>
    </lineage>
</organism>
<gene>
    <name evidence="2" type="ORF">HPBE_LOCUS21085</name>
</gene>
<reference evidence="2 3" key="1">
    <citation type="submission" date="2018-11" db="EMBL/GenBank/DDBJ databases">
        <authorList>
            <consortium name="Pathogen Informatics"/>
        </authorList>
    </citation>
    <scope>NUCLEOTIDE SEQUENCE [LARGE SCALE GENOMIC DNA]</scope>
</reference>
<sequence>MKVESSGVGLPEAKKRPASSDTYKALRRRSLGHAALHMAPSYEELPPVIFWNHTAPKSRTVTVTAAFKFGSENRLPPVQQQVFSRFCLFNITKRFSPDRHFAAGERGTARRNRKPVVAHTCVTIRLSLKLDESASSDTPVLVFGFSPQRESPVPSLLFKSADGFHLLLFREHCSSQLDYEPRQQCADIHQHSLIATSLRRQAIGKS</sequence>
<accession>A0A3P8FM84</accession>